<feature type="domain" description="Glycine transporter" evidence="8">
    <location>
        <begin position="97"/>
        <end position="167"/>
    </location>
</feature>
<dbReference type="PANTHER" id="PTHR30506:SF3">
    <property type="entry name" value="UPF0126 INNER MEMBRANE PROTEIN YADS-RELATED"/>
    <property type="match status" value="1"/>
</dbReference>
<reference evidence="9 10" key="1">
    <citation type="submission" date="2020-03" db="EMBL/GenBank/DDBJ databases">
        <title>Complete genome sequence of Orbus sp. IPMB12 (BCRC 80908).</title>
        <authorList>
            <person name="Lo W.-S."/>
            <person name="Chang T.-H."/>
            <person name="Kuo C.-H."/>
        </authorList>
    </citation>
    <scope>NUCLEOTIDE SEQUENCE [LARGE SCALE GENOMIC DNA]</scope>
    <source>
        <strain evidence="9 10">IPMB12</strain>
    </source>
</reference>
<evidence type="ECO:0000259" key="8">
    <source>
        <dbReference type="Pfam" id="PF03458"/>
    </source>
</evidence>
<keyword evidence="3" id="KW-1003">Cell membrane</keyword>
<evidence type="ECO:0000256" key="7">
    <source>
        <dbReference type="SAM" id="Phobius"/>
    </source>
</evidence>
<keyword evidence="6 7" id="KW-0472">Membrane</keyword>
<feature type="domain" description="Glycine transporter" evidence="8">
    <location>
        <begin position="7"/>
        <end position="80"/>
    </location>
</feature>
<dbReference type="Pfam" id="PF03458">
    <property type="entry name" value="Gly_transporter"/>
    <property type="match status" value="2"/>
</dbReference>
<evidence type="ECO:0000256" key="6">
    <source>
        <dbReference type="ARBA" id="ARBA00023136"/>
    </source>
</evidence>
<dbReference type="RefSeq" id="WP_166917145.1">
    <property type="nucleotide sequence ID" value="NZ_CP050253.1"/>
</dbReference>
<evidence type="ECO:0000256" key="4">
    <source>
        <dbReference type="ARBA" id="ARBA00022692"/>
    </source>
</evidence>
<feature type="transmembrane region" description="Helical" evidence="7">
    <location>
        <begin position="180"/>
        <end position="199"/>
    </location>
</feature>
<evidence type="ECO:0000313" key="10">
    <source>
        <dbReference type="Proteomes" id="UP000501168"/>
    </source>
</evidence>
<dbReference type="InterPro" id="IPR005115">
    <property type="entry name" value="Gly_transporter"/>
</dbReference>
<gene>
    <name evidence="9" type="ORF">IPMB12_09560</name>
</gene>
<dbReference type="EMBL" id="CP050253">
    <property type="protein sequence ID" value="QIQ21902.1"/>
    <property type="molecule type" value="Genomic_DNA"/>
</dbReference>
<name>A0A6G9IDK7_9GAMM</name>
<feature type="transmembrane region" description="Helical" evidence="7">
    <location>
        <begin position="120"/>
        <end position="141"/>
    </location>
</feature>
<feature type="transmembrane region" description="Helical" evidence="7">
    <location>
        <begin position="32"/>
        <end position="52"/>
    </location>
</feature>
<feature type="transmembrane region" description="Helical" evidence="7">
    <location>
        <begin position="6"/>
        <end position="25"/>
    </location>
</feature>
<dbReference type="AlphaFoldDB" id="A0A6G9IDK7"/>
<proteinExistence type="inferred from homology"/>
<feature type="transmembrane region" description="Helical" evidence="7">
    <location>
        <begin position="92"/>
        <end position="114"/>
    </location>
</feature>
<feature type="transmembrane region" description="Helical" evidence="7">
    <location>
        <begin position="153"/>
        <end position="174"/>
    </location>
</feature>
<evidence type="ECO:0000313" key="9">
    <source>
        <dbReference type="EMBL" id="QIQ21902.1"/>
    </source>
</evidence>
<comment type="subcellular location">
    <subcellularLocation>
        <location evidence="1">Cell membrane</location>
        <topology evidence="1">Multi-pass membrane protein</topology>
    </subcellularLocation>
</comment>
<dbReference type="KEGG" id="orb:IPMB12_09560"/>
<dbReference type="GO" id="GO:0005886">
    <property type="term" value="C:plasma membrane"/>
    <property type="evidence" value="ECO:0007669"/>
    <property type="project" value="UniProtKB-SubCell"/>
</dbReference>
<dbReference type="PANTHER" id="PTHR30506">
    <property type="entry name" value="INNER MEMBRANE PROTEIN"/>
    <property type="match status" value="1"/>
</dbReference>
<evidence type="ECO:0000256" key="5">
    <source>
        <dbReference type="ARBA" id="ARBA00022989"/>
    </source>
</evidence>
<keyword evidence="4 7" id="KW-0812">Transmembrane</keyword>
<keyword evidence="10" id="KW-1185">Reference proteome</keyword>
<organism evidence="9 10">
    <name type="scientific">Zophobihabitans entericus</name>
    <dbReference type="NCBI Taxonomy" id="1635327"/>
    <lineage>
        <taxon>Bacteria</taxon>
        <taxon>Pseudomonadati</taxon>
        <taxon>Pseudomonadota</taxon>
        <taxon>Gammaproteobacteria</taxon>
        <taxon>Orbales</taxon>
        <taxon>Orbaceae</taxon>
        <taxon>Zophobihabitans</taxon>
    </lineage>
</organism>
<evidence type="ECO:0000256" key="3">
    <source>
        <dbReference type="ARBA" id="ARBA00022475"/>
    </source>
</evidence>
<sequence length="210" mass="22460">MTQLFFWLDILGTAVFAISGVLVAAKAGMDPFGAIILGVMTAVGGGTIRDIILDHGPIFWVTDSTDLVVAIVVSMISILFIRYTSFINYPKWILSSFDAVGLSVFVGIGVNKAIASDVNGLVAICMGVLTGVGGGVLRDVLAREVPMVFRVDIYATACIAGGMVHVSAYEYFGLNLENSMLLGMVTILTIRFLAICWHLQLPTVSAKHKQ</sequence>
<keyword evidence="5 7" id="KW-1133">Transmembrane helix</keyword>
<accession>A0A6G9IDK7</accession>
<evidence type="ECO:0000256" key="1">
    <source>
        <dbReference type="ARBA" id="ARBA00004651"/>
    </source>
</evidence>
<dbReference type="InParanoid" id="A0A6G9IDK7"/>
<comment type="similarity">
    <text evidence="2">Belongs to the UPF0126 family.</text>
</comment>
<protein>
    <recommendedName>
        <fullName evidence="8">Glycine transporter domain-containing protein</fullName>
    </recommendedName>
</protein>
<evidence type="ECO:0000256" key="2">
    <source>
        <dbReference type="ARBA" id="ARBA00008193"/>
    </source>
</evidence>
<dbReference type="Proteomes" id="UP000501168">
    <property type="component" value="Chromosome"/>
</dbReference>
<feature type="transmembrane region" description="Helical" evidence="7">
    <location>
        <begin position="58"/>
        <end position="80"/>
    </location>
</feature>
<dbReference type="FunCoup" id="A0A6G9IDK7">
    <property type="interactions" value="160"/>
</dbReference>